<dbReference type="InParanoid" id="S8FPA8"/>
<dbReference type="HOGENOM" id="CLU_081164_2_0_1"/>
<dbReference type="Proteomes" id="UP000015241">
    <property type="component" value="Unassembled WGS sequence"/>
</dbReference>
<keyword evidence="2" id="KW-1185">Reference proteome</keyword>
<accession>S8FPA8</accession>
<name>S8FPA8_FOMSC</name>
<dbReference type="EMBL" id="KE504151">
    <property type="protein sequence ID" value="EPT00130.1"/>
    <property type="molecule type" value="Genomic_DNA"/>
</dbReference>
<protein>
    <submittedName>
        <fullName evidence="1">Uncharacterized protein</fullName>
    </submittedName>
</protein>
<evidence type="ECO:0000313" key="2">
    <source>
        <dbReference type="Proteomes" id="UP000015241"/>
    </source>
</evidence>
<dbReference type="Gene3D" id="2.60.120.260">
    <property type="entry name" value="Galactose-binding domain-like"/>
    <property type="match status" value="1"/>
</dbReference>
<gene>
    <name evidence="1" type="ORF">FOMPIDRAFT_1123199</name>
</gene>
<sequence length="166" mass="18142">MPTNRTIDDTYGDSETGLQVVYSDRWNIGQLCPGCSVQPDPTEAFEGTWHDTTSSSTADPRTATITFFGTAIWVHCILVDSGKKGVTIFTNASFELDGVPSGTFQHTPDANEDQYLYNVVVFSKVDLSHTNHTLVITAEMGSTESLLLFDWAMYTCVSASLSQPSL</sequence>
<organism evidence="1 2">
    <name type="scientific">Fomitopsis schrenkii</name>
    <name type="common">Brown rot fungus</name>
    <dbReference type="NCBI Taxonomy" id="2126942"/>
    <lineage>
        <taxon>Eukaryota</taxon>
        <taxon>Fungi</taxon>
        <taxon>Dikarya</taxon>
        <taxon>Basidiomycota</taxon>
        <taxon>Agaricomycotina</taxon>
        <taxon>Agaricomycetes</taxon>
        <taxon>Polyporales</taxon>
        <taxon>Fomitopsis</taxon>
    </lineage>
</organism>
<dbReference type="AlphaFoldDB" id="S8FPA8"/>
<dbReference type="eggNOG" id="ENOG502SP6Y">
    <property type="taxonomic scope" value="Eukaryota"/>
</dbReference>
<reference evidence="1 2" key="1">
    <citation type="journal article" date="2012" name="Science">
        <title>The Paleozoic origin of enzymatic lignin decomposition reconstructed from 31 fungal genomes.</title>
        <authorList>
            <person name="Floudas D."/>
            <person name="Binder M."/>
            <person name="Riley R."/>
            <person name="Barry K."/>
            <person name="Blanchette R.A."/>
            <person name="Henrissat B."/>
            <person name="Martinez A.T."/>
            <person name="Otillar R."/>
            <person name="Spatafora J.W."/>
            <person name="Yadav J.S."/>
            <person name="Aerts A."/>
            <person name="Benoit I."/>
            <person name="Boyd A."/>
            <person name="Carlson A."/>
            <person name="Copeland A."/>
            <person name="Coutinho P.M."/>
            <person name="de Vries R.P."/>
            <person name="Ferreira P."/>
            <person name="Findley K."/>
            <person name="Foster B."/>
            <person name="Gaskell J."/>
            <person name="Glotzer D."/>
            <person name="Gorecki P."/>
            <person name="Heitman J."/>
            <person name="Hesse C."/>
            <person name="Hori C."/>
            <person name="Igarashi K."/>
            <person name="Jurgens J.A."/>
            <person name="Kallen N."/>
            <person name="Kersten P."/>
            <person name="Kohler A."/>
            <person name="Kuees U."/>
            <person name="Kumar T.K.A."/>
            <person name="Kuo A."/>
            <person name="LaButti K."/>
            <person name="Larrondo L.F."/>
            <person name="Lindquist E."/>
            <person name="Ling A."/>
            <person name="Lombard V."/>
            <person name="Lucas S."/>
            <person name="Lundell T."/>
            <person name="Martin R."/>
            <person name="McLaughlin D.J."/>
            <person name="Morgenstern I."/>
            <person name="Morin E."/>
            <person name="Murat C."/>
            <person name="Nagy L.G."/>
            <person name="Nolan M."/>
            <person name="Ohm R.A."/>
            <person name="Patyshakuliyeva A."/>
            <person name="Rokas A."/>
            <person name="Ruiz-Duenas F.J."/>
            <person name="Sabat G."/>
            <person name="Salamov A."/>
            <person name="Samejima M."/>
            <person name="Schmutz J."/>
            <person name="Slot J.C."/>
            <person name="St John F."/>
            <person name="Stenlid J."/>
            <person name="Sun H."/>
            <person name="Sun S."/>
            <person name="Syed K."/>
            <person name="Tsang A."/>
            <person name="Wiebenga A."/>
            <person name="Young D."/>
            <person name="Pisabarro A."/>
            <person name="Eastwood D.C."/>
            <person name="Martin F."/>
            <person name="Cullen D."/>
            <person name="Grigoriev I.V."/>
            <person name="Hibbett D.S."/>
        </authorList>
    </citation>
    <scope>NUCLEOTIDE SEQUENCE</scope>
    <source>
        <strain evidence="2">FP-58527</strain>
    </source>
</reference>
<dbReference type="OrthoDB" id="3270641at2759"/>
<evidence type="ECO:0000313" key="1">
    <source>
        <dbReference type="EMBL" id="EPT00130.1"/>
    </source>
</evidence>
<proteinExistence type="predicted"/>